<feature type="non-terminal residue" evidence="1">
    <location>
        <position position="31"/>
    </location>
</feature>
<accession>A0A6J4URK5</accession>
<name>A0A6J4URK5_9BACT</name>
<protein>
    <submittedName>
        <fullName evidence="1">Uncharacterized protein</fullName>
    </submittedName>
</protein>
<sequence length="31" mass="3463">MAGDPEVAVFPMVLRRFDEMPGPAALREFVN</sequence>
<proteinExistence type="predicted"/>
<dbReference type="AlphaFoldDB" id="A0A6J4URK5"/>
<evidence type="ECO:0000313" key="1">
    <source>
        <dbReference type="EMBL" id="CAA9558484.1"/>
    </source>
</evidence>
<organism evidence="1">
    <name type="scientific">uncultured Thermomicrobiales bacterium</name>
    <dbReference type="NCBI Taxonomy" id="1645740"/>
    <lineage>
        <taxon>Bacteria</taxon>
        <taxon>Pseudomonadati</taxon>
        <taxon>Thermomicrobiota</taxon>
        <taxon>Thermomicrobia</taxon>
        <taxon>Thermomicrobiales</taxon>
        <taxon>environmental samples</taxon>
    </lineage>
</organism>
<gene>
    <name evidence="1" type="ORF">AVDCRST_MAG87-1383</name>
</gene>
<dbReference type="EMBL" id="CADCWJ010000310">
    <property type="protein sequence ID" value="CAA9558484.1"/>
    <property type="molecule type" value="Genomic_DNA"/>
</dbReference>
<reference evidence="1" key="1">
    <citation type="submission" date="2020-02" db="EMBL/GenBank/DDBJ databases">
        <authorList>
            <person name="Meier V. D."/>
        </authorList>
    </citation>
    <scope>NUCLEOTIDE SEQUENCE</scope>
    <source>
        <strain evidence="1">AVDCRST_MAG87</strain>
    </source>
</reference>